<keyword evidence="3" id="KW-1185">Reference proteome</keyword>
<reference evidence="3" key="1">
    <citation type="journal article" date="2018" name="Nat. Microbiol.">
        <title>Leveraging single-cell genomics to expand the fungal tree of life.</title>
        <authorList>
            <person name="Ahrendt S.R."/>
            <person name="Quandt C.A."/>
            <person name="Ciobanu D."/>
            <person name="Clum A."/>
            <person name="Salamov A."/>
            <person name="Andreopoulos B."/>
            <person name="Cheng J.F."/>
            <person name="Woyke T."/>
            <person name="Pelin A."/>
            <person name="Henrissat B."/>
            <person name="Reynolds N.K."/>
            <person name="Benny G.L."/>
            <person name="Smith M.E."/>
            <person name="James T.Y."/>
            <person name="Grigoriev I.V."/>
        </authorList>
    </citation>
    <scope>NUCLEOTIDE SEQUENCE [LARGE SCALE GENOMIC DNA]</scope>
    <source>
        <strain evidence="3">ATCC 52028</strain>
    </source>
</reference>
<keyword evidence="1" id="KW-1133">Transmembrane helix</keyword>
<keyword evidence="1" id="KW-0812">Transmembrane</keyword>
<evidence type="ECO:0000313" key="3">
    <source>
        <dbReference type="Proteomes" id="UP000274922"/>
    </source>
</evidence>
<name>A0A4P9X6Z5_9FUNG</name>
<dbReference type="EMBL" id="ML014190">
    <property type="protein sequence ID" value="RKP00984.1"/>
    <property type="molecule type" value="Genomic_DNA"/>
</dbReference>
<feature type="transmembrane region" description="Helical" evidence="1">
    <location>
        <begin position="343"/>
        <end position="368"/>
    </location>
</feature>
<accession>A0A4P9X6Z5</accession>
<feature type="transmembrane region" description="Helical" evidence="1">
    <location>
        <begin position="15"/>
        <end position="36"/>
    </location>
</feature>
<organism evidence="2 3">
    <name type="scientific">Caulochytrium protostelioides</name>
    <dbReference type="NCBI Taxonomy" id="1555241"/>
    <lineage>
        <taxon>Eukaryota</taxon>
        <taxon>Fungi</taxon>
        <taxon>Fungi incertae sedis</taxon>
        <taxon>Chytridiomycota</taxon>
        <taxon>Chytridiomycota incertae sedis</taxon>
        <taxon>Chytridiomycetes</taxon>
        <taxon>Caulochytriales</taxon>
        <taxon>Caulochytriaceae</taxon>
        <taxon>Caulochytrium</taxon>
    </lineage>
</organism>
<feature type="transmembrane region" description="Helical" evidence="1">
    <location>
        <begin position="402"/>
        <end position="428"/>
    </location>
</feature>
<sequence>MVQVQVFLYPPGAGLHHFLLIADTIVLAVTFAYVFSVTLRSHYTSLSSSWLGVTGQLSGLLAGLWGFNLVWAYFAFRWRHAVLRHPRDQENVAAMLDRATTRPFWHVWWSSLRGVPLNGPSRSATASRQFPTPAAAVAAAAKKNAYEPAILASVRTSPVDTSPTATPAILPLALPPHGAAGAASSVPAGLDGHASAGGRAGAALAMAMAGPNATAAPPLPRASVSSVVYRGNTWSSGNGHSLTRRGIAAALGNANGSSLLMLGPNGGGAAASSLMPGMDGGGDGFTVGGLPRIPDESTLPPPVPSLTPSLFSPTTEAALAGFTAAPATRKAPLYEEVVVTRSLWWWVVLQIIEVAKLFVTALSLFFLLKAYAIFEADLAATQYNNASGSTIHFLQTAKTESLAAVVIACVYIGVATAQLFLSMVWIGWTMAQVRD</sequence>
<dbReference type="AlphaFoldDB" id="A0A4P9X6Z5"/>
<proteinExistence type="predicted"/>
<keyword evidence="1" id="KW-0472">Membrane</keyword>
<gene>
    <name evidence="2" type="ORF">CXG81DRAFT_26341</name>
</gene>
<dbReference type="Proteomes" id="UP000274922">
    <property type="component" value="Unassembled WGS sequence"/>
</dbReference>
<protein>
    <submittedName>
        <fullName evidence="2">Uncharacterized protein</fullName>
    </submittedName>
</protein>
<evidence type="ECO:0000313" key="2">
    <source>
        <dbReference type="EMBL" id="RKP00984.1"/>
    </source>
</evidence>
<evidence type="ECO:0000256" key="1">
    <source>
        <dbReference type="SAM" id="Phobius"/>
    </source>
</evidence>
<feature type="transmembrane region" description="Helical" evidence="1">
    <location>
        <begin position="57"/>
        <end position="76"/>
    </location>
</feature>